<sequence length="83" mass="10071">MLNETKELLKDYYGIDDDTFKLSQEIMEEIKDKFEEIKEIREYNQYKVLKAMQESKLSDMHFNWTTGYGYNDIGREKNRGNLF</sequence>
<name>A0A381IAZ2_CLODI</name>
<reference evidence="1" key="1">
    <citation type="submission" date="2018-06" db="EMBL/GenBank/DDBJ databases">
        <authorList>
            <consortium name="Pathogen Informatics"/>
            <person name="Doyle S."/>
        </authorList>
    </citation>
    <scope>NUCLEOTIDE SEQUENCE</scope>
    <source>
        <strain evidence="1">NCTC13307</strain>
    </source>
</reference>
<protein>
    <submittedName>
        <fullName evidence="1">Aluminum resistance protein</fullName>
    </submittedName>
</protein>
<organism evidence="1">
    <name type="scientific">Clostridioides difficile</name>
    <name type="common">Peptoclostridium difficile</name>
    <dbReference type="NCBI Taxonomy" id="1496"/>
    <lineage>
        <taxon>Bacteria</taxon>
        <taxon>Bacillati</taxon>
        <taxon>Bacillota</taxon>
        <taxon>Clostridia</taxon>
        <taxon>Peptostreptococcales</taxon>
        <taxon>Peptostreptococcaceae</taxon>
        <taxon>Clostridioides</taxon>
    </lineage>
</organism>
<dbReference type="InterPro" id="IPR009651">
    <property type="entry name" value="Met_g_lyase_put"/>
</dbReference>
<dbReference type="Gene3D" id="3.90.1150.60">
    <property type="entry name" value="Methioning gamme-lyase, C-terminal domain"/>
    <property type="match status" value="1"/>
</dbReference>
<dbReference type="EMBL" id="UFWD01000001">
    <property type="protein sequence ID" value="SUY24994.1"/>
    <property type="molecule type" value="Genomic_DNA"/>
</dbReference>
<evidence type="ECO:0000313" key="1">
    <source>
        <dbReference type="EMBL" id="SUY24994.1"/>
    </source>
</evidence>
<dbReference type="Pfam" id="PF06838">
    <property type="entry name" value="Met_gamma_lyase"/>
    <property type="match status" value="1"/>
</dbReference>
<accession>A0A381IAZ2</accession>
<proteinExistence type="predicted"/>
<gene>
    <name evidence="1" type="ORF">NCTC13307_02571</name>
</gene>
<dbReference type="AlphaFoldDB" id="A0A381IAZ2"/>